<comment type="caution">
    <text evidence="2">The sequence shown here is derived from an EMBL/GenBank/DDBJ whole genome shotgun (WGS) entry which is preliminary data.</text>
</comment>
<dbReference type="AlphaFoldDB" id="A0A7K1XZS1"/>
<dbReference type="Gene3D" id="1.25.40.390">
    <property type="match status" value="1"/>
</dbReference>
<keyword evidence="2" id="KW-0449">Lipoprotein</keyword>
<protein>
    <submittedName>
        <fullName evidence="2">SusD/RagB family nutrient-binding outer membrane lipoprotein</fullName>
    </submittedName>
</protein>
<dbReference type="Proteomes" id="UP000451233">
    <property type="component" value="Unassembled WGS sequence"/>
</dbReference>
<dbReference type="InterPro" id="IPR011990">
    <property type="entry name" value="TPR-like_helical_dom_sf"/>
</dbReference>
<dbReference type="SUPFAM" id="SSF48452">
    <property type="entry name" value="TPR-like"/>
    <property type="match status" value="1"/>
</dbReference>
<evidence type="ECO:0000313" key="2">
    <source>
        <dbReference type="EMBL" id="MXV16473.1"/>
    </source>
</evidence>
<accession>A0A7K1XZS1</accession>
<dbReference type="InterPro" id="IPR041662">
    <property type="entry name" value="SusD-like_2"/>
</dbReference>
<evidence type="ECO:0000256" key="1">
    <source>
        <dbReference type="SAM" id="SignalP"/>
    </source>
</evidence>
<dbReference type="EMBL" id="WVHS01000003">
    <property type="protein sequence ID" value="MXV16473.1"/>
    <property type="molecule type" value="Genomic_DNA"/>
</dbReference>
<name>A0A7K1XZS1_9SPHI</name>
<keyword evidence="3" id="KW-1185">Reference proteome</keyword>
<organism evidence="2 3">
    <name type="scientific">Hufsiella ginkgonis</name>
    <dbReference type="NCBI Taxonomy" id="2695274"/>
    <lineage>
        <taxon>Bacteria</taxon>
        <taxon>Pseudomonadati</taxon>
        <taxon>Bacteroidota</taxon>
        <taxon>Sphingobacteriia</taxon>
        <taxon>Sphingobacteriales</taxon>
        <taxon>Sphingobacteriaceae</taxon>
        <taxon>Hufsiella</taxon>
    </lineage>
</organism>
<dbReference type="Pfam" id="PF12771">
    <property type="entry name" value="SusD-like_2"/>
    <property type="match status" value="1"/>
</dbReference>
<sequence length="517" mass="57057">MRNIKIKLTCIALLVGSTMPACKDFVEVNTDPIGTPTTTPAQLLAPSLVNLVSANMLRGRTFNNELMQVTVNISDADGQINRYDIRRPQADYTWNALFTELTNVRDIYTLASKPEYANGSYKGISRILEAYAVSVLTDTYGDIPYTEANKGRDGIVEPKFDRQKDIYLDLYKNLEEANTLLTTGTAINATTDRLFNGNITKWRKLGNSLYLRLLLRLSGKAEVSATAISKLKEIIGDPAKYPVMTSNDDTARLPWTESLTSTALYSSPYTSIRALDFRSAVSKFFIDHLRDWNHPVVNMTYGKNGTNRWGISTVSGSYVGVPAGYTPGSLSTGQSSLYAVDNVPGANTANVGNTLQNDAYTGIIMNVAEVDFILAEAAINGWISGPVATYYNKGVLDMIQYWIPSYPVTSLAAYMTAADINWSDAQPLADKMEMLHLQKYYALFLVDSEQWAEYRRTGHPVLPVNLPGTTFANGGVMPARNYYPVIVQTANRDSYNAAVAIQGADAINTQIWSYKKP</sequence>
<dbReference type="RefSeq" id="WP_160907466.1">
    <property type="nucleotide sequence ID" value="NZ_WVHS01000003.1"/>
</dbReference>
<reference evidence="2 3" key="1">
    <citation type="submission" date="2019-11" db="EMBL/GenBank/DDBJ databases">
        <title>Pedobacter sp. HMF7056 Genome sequencing and assembly.</title>
        <authorList>
            <person name="Kang H."/>
            <person name="Kim H."/>
            <person name="Joh K."/>
        </authorList>
    </citation>
    <scope>NUCLEOTIDE SEQUENCE [LARGE SCALE GENOMIC DNA]</scope>
    <source>
        <strain evidence="2 3">HMF7056</strain>
    </source>
</reference>
<feature type="chain" id="PRO_5029821402" evidence="1">
    <location>
        <begin position="24"/>
        <end position="517"/>
    </location>
</feature>
<proteinExistence type="predicted"/>
<gene>
    <name evidence="2" type="ORF">GS398_14265</name>
</gene>
<keyword evidence="1" id="KW-0732">Signal</keyword>
<feature type="signal peptide" evidence="1">
    <location>
        <begin position="1"/>
        <end position="23"/>
    </location>
</feature>
<evidence type="ECO:0000313" key="3">
    <source>
        <dbReference type="Proteomes" id="UP000451233"/>
    </source>
</evidence>